<feature type="transmembrane region" description="Helical" evidence="1">
    <location>
        <begin position="245"/>
        <end position="270"/>
    </location>
</feature>
<sequence length="387" mass="43023">MMISKIVLIPFFAGSVMARGRGGGGSVSIDDNWDAPGVQKALMAFAIIFAVFSLVQFVYILKNFTKIPFLSPRAPYIILSITTFFTFLWYLLYGILTRLRDDILDSIATGQVNAALVGFFTVVVTFQPAAVLLLLQQRGSVLQASRGNAISVFPSLLWKRIVDWALIGLTFIIHISYVGNYAAYIAAIEAGYSSRTYSAYIAASKGLSYTLTAFFVLLCLDVIITSIVLFVQAKRAQWTDPVTRRICLIGVPLFAIYALEWLITTIYYGVTIFHTLEALYGANLADLIIESVCRLGITALLIVTMTLPGVEWVPVGGASGYPDTPGQWSDGTPVGNQPVFVPQQPYYQQQQPYWNQQQTYFQQQPYYQQQQQPQQSPYSVPSTVTRI</sequence>
<reference evidence="4" key="2">
    <citation type="submission" date="2015-01" db="EMBL/GenBank/DDBJ databases">
        <title>Evolutionary Origins and Diversification of the Mycorrhizal Mutualists.</title>
        <authorList>
            <consortium name="DOE Joint Genome Institute"/>
            <consortium name="Mycorrhizal Genomics Consortium"/>
            <person name="Kohler A."/>
            <person name="Kuo A."/>
            <person name="Nagy L.G."/>
            <person name="Floudas D."/>
            <person name="Copeland A."/>
            <person name="Barry K.W."/>
            <person name="Cichocki N."/>
            <person name="Veneault-Fourrey C."/>
            <person name="LaButti K."/>
            <person name="Lindquist E.A."/>
            <person name="Lipzen A."/>
            <person name="Lundell T."/>
            <person name="Morin E."/>
            <person name="Murat C."/>
            <person name="Riley R."/>
            <person name="Ohm R."/>
            <person name="Sun H."/>
            <person name="Tunlid A."/>
            <person name="Henrissat B."/>
            <person name="Grigoriev I.V."/>
            <person name="Hibbett D.S."/>
            <person name="Martin F."/>
        </authorList>
    </citation>
    <scope>NUCLEOTIDE SEQUENCE [LARGE SCALE GENOMIC DNA]</scope>
    <source>
        <strain evidence="4">MAFF 305830</strain>
    </source>
</reference>
<organism evidence="3 4">
    <name type="scientific">Serendipita vermifera MAFF 305830</name>
    <dbReference type="NCBI Taxonomy" id="933852"/>
    <lineage>
        <taxon>Eukaryota</taxon>
        <taxon>Fungi</taxon>
        <taxon>Dikarya</taxon>
        <taxon>Basidiomycota</taxon>
        <taxon>Agaricomycotina</taxon>
        <taxon>Agaricomycetes</taxon>
        <taxon>Sebacinales</taxon>
        <taxon>Serendipitaceae</taxon>
        <taxon>Serendipita</taxon>
    </lineage>
</organism>
<keyword evidence="1" id="KW-1133">Transmembrane helix</keyword>
<evidence type="ECO:0000256" key="2">
    <source>
        <dbReference type="SAM" id="SignalP"/>
    </source>
</evidence>
<feature type="transmembrane region" description="Helical" evidence="1">
    <location>
        <begin position="164"/>
        <end position="187"/>
    </location>
</feature>
<feature type="chain" id="PRO_5002170644" evidence="2">
    <location>
        <begin position="19"/>
        <end position="387"/>
    </location>
</feature>
<feature type="signal peptide" evidence="2">
    <location>
        <begin position="1"/>
        <end position="18"/>
    </location>
</feature>
<protein>
    <submittedName>
        <fullName evidence="3">Uncharacterized protein</fullName>
    </submittedName>
</protein>
<feature type="transmembrane region" description="Helical" evidence="1">
    <location>
        <begin position="42"/>
        <end position="61"/>
    </location>
</feature>
<reference evidence="3 4" key="1">
    <citation type="submission" date="2014-04" db="EMBL/GenBank/DDBJ databases">
        <authorList>
            <consortium name="DOE Joint Genome Institute"/>
            <person name="Kuo A."/>
            <person name="Zuccaro A."/>
            <person name="Kohler A."/>
            <person name="Nagy L.G."/>
            <person name="Floudas D."/>
            <person name="Copeland A."/>
            <person name="Barry K.W."/>
            <person name="Cichocki N."/>
            <person name="Veneault-Fourrey C."/>
            <person name="LaButti K."/>
            <person name="Lindquist E.A."/>
            <person name="Lipzen A."/>
            <person name="Lundell T."/>
            <person name="Morin E."/>
            <person name="Murat C."/>
            <person name="Sun H."/>
            <person name="Tunlid A."/>
            <person name="Henrissat B."/>
            <person name="Grigoriev I.V."/>
            <person name="Hibbett D.S."/>
            <person name="Martin F."/>
            <person name="Nordberg H.P."/>
            <person name="Cantor M.N."/>
            <person name="Hua S.X."/>
        </authorList>
    </citation>
    <scope>NUCLEOTIDE SEQUENCE [LARGE SCALE GENOMIC DNA]</scope>
    <source>
        <strain evidence="3 4">MAFF 305830</strain>
    </source>
</reference>
<feature type="transmembrane region" description="Helical" evidence="1">
    <location>
        <begin position="112"/>
        <end position="135"/>
    </location>
</feature>
<feature type="transmembrane region" description="Helical" evidence="1">
    <location>
        <begin position="207"/>
        <end position="233"/>
    </location>
</feature>
<dbReference type="EMBL" id="KN824277">
    <property type="protein sequence ID" value="KIM34028.1"/>
    <property type="molecule type" value="Genomic_DNA"/>
</dbReference>
<accession>A0A0C2X7K4</accession>
<keyword evidence="1" id="KW-0472">Membrane</keyword>
<evidence type="ECO:0000313" key="3">
    <source>
        <dbReference type="EMBL" id="KIM34028.1"/>
    </source>
</evidence>
<dbReference type="HOGENOM" id="CLU_067172_0_0_1"/>
<dbReference type="OrthoDB" id="3189907at2759"/>
<dbReference type="Proteomes" id="UP000054097">
    <property type="component" value="Unassembled WGS sequence"/>
</dbReference>
<evidence type="ECO:0000313" key="4">
    <source>
        <dbReference type="Proteomes" id="UP000054097"/>
    </source>
</evidence>
<feature type="transmembrane region" description="Helical" evidence="1">
    <location>
        <begin position="73"/>
        <end position="92"/>
    </location>
</feature>
<proteinExistence type="predicted"/>
<keyword evidence="4" id="KW-1185">Reference proteome</keyword>
<keyword evidence="1" id="KW-0812">Transmembrane</keyword>
<gene>
    <name evidence="3" type="ORF">M408DRAFT_325561</name>
</gene>
<dbReference type="AlphaFoldDB" id="A0A0C2X7K4"/>
<name>A0A0C2X7K4_SERVB</name>
<keyword evidence="2" id="KW-0732">Signal</keyword>
<evidence type="ECO:0000256" key="1">
    <source>
        <dbReference type="SAM" id="Phobius"/>
    </source>
</evidence>